<evidence type="ECO:0000256" key="5">
    <source>
        <dbReference type="ARBA" id="ARBA00022703"/>
    </source>
</evidence>
<dbReference type="InterPro" id="IPR003954">
    <property type="entry name" value="RRM_euk-type"/>
</dbReference>
<dbReference type="CDD" id="cd12617">
    <property type="entry name" value="RRM2_TIAR"/>
    <property type="match status" value="1"/>
</dbReference>
<feature type="region of interest" description="Disordered" evidence="17">
    <location>
        <begin position="537"/>
        <end position="566"/>
    </location>
</feature>
<dbReference type="EMBL" id="JAIQCJ010001425">
    <property type="protein sequence ID" value="KAJ8789593.1"/>
    <property type="molecule type" value="Genomic_DNA"/>
</dbReference>
<keyword evidence="9" id="KW-0458">Lysosome</keyword>
<dbReference type="InterPro" id="IPR000504">
    <property type="entry name" value="RRM_dom"/>
</dbReference>
<dbReference type="SMART" id="SM00360">
    <property type="entry name" value="RRM"/>
    <property type="match status" value="3"/>
</dbReference>
<keyword evidence="3" id="KW-0963">Cytoplasm</keyword>
<dbReference type="Proteomes" id="UP001159641">
    <property type="component" value="Unassembled WGS sequence"/>
</dbReference>
<evidence type="ECO:0000256" key="10">
    <source>
        <dbReference type="ARBA" id="ARBA00023242"/>
    </source>
</evidence>
<dbReference type="GO" id="GO:0042127">
    <property type="term" value="P:regulation of cell population proliferation"/>
    <property type="evidence" value="ECO:0007669"/>
    <property type="project" value="UniProtKB-ARBA"/>
</dbReference>
<evidence type="ECO:0000256" key="2">
    <source>
        <dbReference type="ARBA" id="ARBA00004210"/>
    </source>
</evidence>
<dbReference type="FunFam" id="3.30.70.330:FF:000038">
    <property type="entry name" value="Nucleolysin tiar isoform 1"/>
    <property type="match status" value="1"/>
</dbReference>
<gene>
    <name evidence="20" type="ORF">J1605_022120</name>
</gene>
<dbReference type="PROSITE" id="PS50102">
    <property type="entry name" value="RRM"/>
    <property type="match status" value="3"/>
</dbReference>
<keyword evidence="10" id="KW-0539">Nucleus</keyword>
<dbReference type="InterPro" id="IPR012677">
    <property type="entry name" value="Nucleotide-bd_a/b_plait_sf"/>
</dbReference>
<evidence type="ECO:0000256" key="1">
    <source>
        <dbReference type="ARBA" id="ARBA00004123"/>
    </source>
</evidence>
<feature type="transmembrane region" description="Helical" evidence="18">
    <location>
        <begin position="104"/>
        <end position="122"/>
    </location>
</feature>
<evidence type="ECO:0000256" key="13">
    <source>
        <dbReference type="ARBA" id="ARBA00065649"/>
    </source>
</evidence>
<dbReference type="SUPFAM" id="SSF54928">
    <property type="entry name" value="RNA-binding domain, RBD"/>
    <property type="match status" value="3"/>
</dbReference>
<dbReference type="GO" id="GO:0010494">
    <property type="term" value="C:cytoplasmic stress granule"/>
    <property type="evidence" value="ECO:0007669"/>
    <property type="project" value="UniProtKB-SubCell"/>
</dbReference>
<keyword evidence="8" id="KW-0007">Acetylation</keyword>
<dbReference type="SMART" id="SM00361">
    <property type="entry name" value="RRM_1"/>
    <property type="match status" value="3"/>
</dbReference>
<evidence type="ECO:0000256" key="16">
    <source>
        <dbReference type="PROSITE-ProRule" id="PRU00176"/>
    </source>
</evidence>
<evidence type="ECO:0000256" key="6">
    <source>
        <dbReference type="ARBA" id="ARBA00022737"/>
    </source>
</evidence>
<keyword evidence="4" id="KW-0597">Phosphoprotein</keyword>
<dbReference type="GO" id="GO:0003730">
    <property type="term" value="F:mRNA 3'-UTR binding"/>
    <property type="evidence" value="ECO:0007669"/>
    <property type="project" value="UniProtKB-ARBA"/>
</dbReference>
<dbReference type="CDD" id="cd12616">
    <property type="entry name" value="RRM1_TIAR"/>
    <property type="match status" value="1"/>
</dbReference>
<dbReference type="InterPro" id="IPR034494">
    <property type="entry name" value="TIAR_RRM2"/>
</dbReference>
<dbReference type="CDD" id="cd12620">
    <property type="entry name" value="RRM3_TIAR"/>
    <property type="match status" value="1"/>
</dbReference>
<dbReference type="GO" id="GO:0044194">
    <property type="term" value="C:cytolytic granule"/>
    <property type="evidence" value="ECO:0007669"/>
    <property type="project" value="UniProtKB-SubCell"/>
</dbReference>
<evidence type="ECO:0000256" key="14">
    <source>
        <dbReference type="ARBA" id="ARBA00068023"/>
    </source>
</evidence>
<keyword evidence="18" id="KW-0472">Membrane</keyword>
<evidence type="ECO:0000313" key="21">
    <source>
        <dbReference type="Proteomes" id="UP001159641"/>
    </source>
</evidence>
<keyword evidence="7 16" id="KW-0694">RNA-binding</keyword>
<accession>A0AB34HC28</accession>
<feature type="compositionally biased region" description="Pro residues" evidence="17">
    <location>
        <begin position="543"/>
        <end position="554"/>
    </location>
</feature>
<dbReference type="InterPro" id="IPR034492">
    <property type="entry name" value="TIAR_RRM1"/>
</dbReference>
<evidence type="ECO:0000256" key="8">
    <source>
        <dbReference type="ARBA" id="ARBA00022990"/>
    </source>
</evidence>
<keyword evidence="21" id="KW-1185">Reference proteome</keyword>
<keyword evidence="5" id="KW-0053">Apoptosis</keyword>
<evidence type="ECO:0000256" key="3">
    <source>
        <dbReference type="ARBA" id="ARBA00022490"/>
    </source>
</evidence>
<evidence type="ECO:0000256" key="18">
    <source>
        <dbReference type="SAM" id="Phobius"/>
    </source>
</evidence>
<feature type="domain" description="RRM" evidence="19">
    <location>
        <begin position="183"/>
        <end position="276"/>
    </location>
</feature>
<evidence type="ECO:0000256" key="11">
    <source>
        <dbReference type="ARBA" id="ARBA00037806"/>
    </source>
</evidence>
<evidence type="ECO:0000256" key="4">
    <source>
        <dbReference type="ARBA" id="ARBA00022553"/>
    </source>
</evidence>
<evidence type="ECO:0000313" key="20">
    <source>
        <dbReference type="EMBL" id="KAJ8789593.1"/>
    </source>
</evidence>
<keyword evidence="18" id="KW-0812">Transmembrane</keyword>
<dbReference type="Gene3D" id="3.30.70.330">
    <property type="match status" value="3"/>
</dbReference>
<keyword evidence="18" id="KW-1133">Transmembrane helix</keyword>
<dbReference type="Pfam" id="PF00076">
    <property type="entry name" value="RRM_1"/>
    <property type="match status" value="4"/>
</dbReference>
<keyword evidence="6" id="KW-0677">Repeat</keyword>
<proteinExistence type="predicted"/>
<dbReference type="GO" id="GO:0005634">
    <property type="term" value="C:nucleus"/>
    <property type="evidence" value="ECO:0007669"/>
    <property type="project" value="UniProtKB-SubCell"/>
</dbReference>
<evidence type="ECO:0000256" key="17">
    <source>
        <dbReference type="SAM" id="MobiDB-lite"/>
    </source>
</evidence>
<name>A0AB34HC28_ESCRO</name>
<evidence type="ECO:0000256" key="7">
    <source>
        <dbReference type="ARBA" id="ARBA00022884"/>
    </source>
</evidence>
<sequence>MPGTALGQPPARGTLGLVVYLPDSSFSRLVSPPFNVALILPLPSQHAGFLVAAHPTYDYTPQKSLLRVPARSGRRPSSLDCSSQKPSGEVLPSLISRTTIPRDFSFLAVLFLLYLFLSWLGFADQPAHSHDVTRRDPAQGFLTGARSPPPLPPHPLPSPALPSPLSRDRSVAPTMMEDDGQPRTLYVGNLSRDVTEVLILQLFSQIGPCKSCKMITEQPDSRRVNSSVGFSVLQHTSNDPYCFVEFYEHRDAAAALAAMNGRKILGKEVKVNWATTPSSQKKDTSNHFHVFVGDLSPEITTEDIKSAFAPFGKISDARVVKDMATGKSKGYGFVSFYNKLDAENAIVHMGGQWLGGRQIRTNWATRKPPAPKSTQENNTKQLRFEDVVNQSSPKNCTVYCGGIASGLTDQLMRQTFSPFGQIMEIRVFPEKGYSFVRFSTHESAAHAIVSVNGTTIEGHVVKCYWGKESPDMTKNFQQVDYSQWGQWSQVYGNPQQYGQYMANGWQVPPYGVYGQPWNQQGFGVDQSPSAAWMGGFGAQPPQGQAPPPVIPPPNQAGYGMASYQTQ</sequence>
<comment type="subcellular location">
    <subcellularLocation>
        <location evidence="11">Cytolytic granule</location>
    </subcellularLocation>
    <subcellularLocation>
        <location evidence="2">Cytoplasm</location>
        <location evidence="2">Stress granule</location>
    </subcellularLocation>
    <subcellularLocation>
        <location evidence="1">Nucleus</location>
    </subcellularLocation>
</comment>
<dbReference type="FunFam" id="3.30.70.330:FF:000045">
    <property type="entry name" value="Nucleolysin tiar isoform 1"/>
    <property type="match status" value="1"/>
</dbReference>
<feature type="compositionally biased region" description="Pro residues" evidence="17">
    <location>
        <begin position="147"/>
        <end position="162"/>
    </location>
</feature>
<organism evidence="20 21">
    <name type="scientific">Eschrichtius robustus</name>
    <name type="common">California gray whale</name>
    <name type="synonym">Eschrichtius gibbosus</name>
    <dbReference type="NCBI Taxonomy" id="9764"/>
    <lineage>
        <taxon>Eukaryota</taxon>
        <taxon>Metazoa</taxon>
        <taxon>Chordata</taxon>
        <taxon>Craniata</taxon>
        <taxon>Vertebrata</taxon>
        <taxon>Euteleostomi</taxon>
        <taxon>Mammalia</taxon>
        <taxon>Eutheria</taxon>
        <taxon>Laurasiatheria</taxon>
        <taxon>Artiodactyla</taxon>
        <taxon>Whippomorpha</taxon>
        <taxon>Cetacea</taxon>
        <taxon>Mysticeti</taxon>
        <taxon>Eschrichtiidae</taxon>
        <taxon>Eschrichtius</taxon>
    </lineage>
</organism>
<dbReference type="InterPro" id="IPR035979">
    <property type="entry name" value="RBD_domain_sf"/>
</dbReference>
<feature type="region of interest" description="Disordered" evidence="17">
    <location>
        <begin position="129"/>
        <end position="178"/>
    </location>
</feature>
<dbReference type="InterPro" id="IPR034496">
    <property type="entry name" value="TIAR_RRM3"/>
</dbReference>
<dbReference type="AlphaFoldDB" id="A0AB34HC28"/>
<comment type="function">
    <text evidence="12">RNA-binding protein involved in alternative pre-RNA splicing and in cytoplasmic stress granules formation. Shows a preference for uridine-rich RNAs. Activates splicing of alternative exons with weak 5' splice sites followed by a U-rich stretch on its own pre-mRNA and on TIA1 mRNA. Promotes the inclusion of TIA1 exon 5 to give rise to the long isoform (isoform a) of TIA1. Acts downstream of the stress-induced phosphorylation of EIF2S1/EIF2A to promote the recruitment of untranslated mRNAs to cytoplasmic stress granules (SG). Possesses nucleolytic activity against cytotoxic lymphocyte target cells. May be involved in apoptosis.</text>
</comment>
<evidence type="ECO:0000256" key="15">
    <source>
        <dbReference type="ARBA" id="ARBA00083394"/>
    </source>
</evidence>
<evidence type="ECO:0000256" key="12">
    <source>
        <dbReference type="ARBA" id="ARBA00057653"/>
    </source>
</evidence>
<feature type="domain" description="RRM" evidence="19">
    <location>
        <begin position="288"/>
        <end position="366"/>
    </location>
</feature>
<dbReference type="GO" id="GO:0003677">
    <property type="term" value="F:DNA binding"/>
    <property type="evidence" value="ECO:0007669"/>
    <property type="project" value="InterPro"/>
</dbReference>
<dbReference type="GO" id="GO:0006915">
    <property type="term" value="P:apoptotic process"/>
    <property type="evidence" value="ECO:0007669"/>
    <property type="project" value="UniProtKB-KW"/>
</dbReference>
<dbReference type="FunFam" id="3.30.70.330:FF:000087">
    <property type="entry name" value="Nucleolysin TIAR isoform 1"/>
    <property type="match status" value="1"/>
</dbReference>
<feature type="domain" description="RRM" evidence="19">
    <location>
        <begin position="396"/>
        <end position="468"/>
    </location>
</feature>
<comment type="caution">
    <text evidence="20">The sequence shown here is derived from an EMBL/GenBank/DDBJ whole genome shotgun (WGS) entry which is preliminary data.</text>
</comment>
<dbReference type="PANTHER" id="PTHR10352">
    <property type="entry name" value="EUKARYOTIC TRANSLATION INITIATION FACTOR 3 SUBUNIT G"/>
    <property type="match status" value="1"/>
</dbReference>
<evidence type="ECO:0000259" key="19">
    <source>
        <dbReference type="PROSITE" id="PS50102"/>
    </source>
</evidence>
<evidence type="ECO:0000256" key="9">
    <source>
        <dbReference type="ARBA" id="ARBA00023228"/>
    </source>
</evidence>
<comment type="subunit">
    <text evidence="13">Interacts with FASTK.</text>
</comment>
<reference evidence="20 21" key="1">
    <citation type="submission" date="2022-11" db="EMBL/GenBank/DDBJ databases">
        <title>Whole genome sequence of Eschrichtius robustus ER-17-0199.</title>
        <authorList>
            <person name="Bruniche-Olsen A."/>
            <person name="Black A.N."/>
            <person name="Fields C.J."/>
            <person name="Walden K."/>
            <person name="Dewoody J.A."/>
        </authorList>
    </citation>
    <scope>NUCLEOTIDE SEQUENCE [LARGE SCALE GENOMIC DNA]</scope>
    <source>
        <strain evidence="20">ER-17-0199</strain>
        <tissue evidence="20">Blubber</tissue>
    </source>
</reference>
<protein>
    <recommendedName>
        <fullName evidence="14">Nucleolysin TIAR</fullName>
    </recommendedName>
    <alternativeName>
        <fullName evidence="15">TIA-1-related protein</fullName>
    </alternativeName>
</protein>